<feature type="domain" description="Phage capsid-like C-terminal" evidence="3">
    <location>
        <begin position="172"/>
        <end position="440"/>
    </location>
</feature>
<sequence>MNELIKKLLLEGKSDTDIAAEVLKQHSKSTAKEITDAILAAKKSEEVLAALKSAEDEAKKAADEAAAKSEMQKQIDNGVSEALKKIKLDPLSGFAQSVNGQKEYFSHAKKKVIKPTVSQSEDQKAFFKSLDYIKRGDTKSLEALNKDIAAQKSHDYENAGVKAPLLSNVPTGNVLLPTEVENSIFVKAYMGVLLSRVNTNVITAGGKLYPVLAGLSYVWRNNHTQEFQDKTPTLVAPVLKDYQFGAMCYLDNELLAQESAGLLDAISEQAGSRLQEFADRNIVVAALNGGDPFDGIAFDAQTVVVAAKLLSAAAAKDLLDLKNALSPKFRTGAIYMANSTVRDVYGMLTNGAGAPEFTGFRDSANFRPFGKEYLENNQIPEGVDVAGKELDGEANINMCFDPSVVYVGFTPLLMAASEHFKFASDQLAIRIKSSIGSKVITGSADQGAAVAVQQLDPDEE</sequence>
<accession>A0A388TCK4</accession>
<dbReference type="Proteomes" id="UP000269352">
    <property type="component" value="Unassembled WGS sequence"/>
</dbReference>
<protein>
    <submittedName>
        <fullName evidence="4">Phage capsid superfamily</fullName>
    </submittedName>
</protein>
<dbReference type="AlphaFoldDB" id="A0A388TCK4"/>
<organism evidence="4 5">
    <name type="scientific">Termititenax aidoneus</name>
    <dbReference type="NCBI Taxonomy" id="2218524"/>
    <lineage>
        <taxon>Bacteria</taxon>
        <taxon>Bacillati</taxon>
        <taxon>Candidatus Margulisiibacteriota</taxon>
        <taxon>Candidatus Termititenacia</taxon>
        <taxon>Candidatus Termititenacales</taxon>
        <taxon>Candidatus Termititenacaceae</taxon>
        <taxon>Candidatus Termititenax</taxon>
    </lineage>
</organism>
<keyword evidence="5" id="KW-1185">Reference proteome</keyword>
<dbReference type="SUPFAM" id="SSF56563">
    <property type="entry name" value="Major capsid protein gp5"/>
    <property type="match status" value="1"/>
</dbReference>
<evidence type="ECO:0000256" key="2">
    <source>
        <dbReference type="SAM" id="Coils"/>
    </source>
</evidence>
<dbReference type="InterPro" id="IPR054612">
    <property type="entry name" value="Phage_capsid-like_C"/>
</dbReference>
<evidence type="ECO:0000313" key="4">
    <source>
        <dbReference type="EMBL" id="GBR74599.1"/>
    </source>
</evidence>
<evidence type="ECO:0000259" key="3">
    <source>
        <dbReference type="Pfam" id="PF05065"/>
    </source>
</evidence>
<name>A0A388TCK4_TERA1</name>
<evidence type="ECO:0000313" key="5">
    <source>
        <dbReference type="Proteomes" id="UP000269352"/>
    </source>
</evidence>
<evidence type="ECO:0000256" key="1">
    <source>
        <dbReference type="ARBA" id="ARBA00004328"/>
    </source>
</evidence>
<proteinExistence type="predicted"/>
<reference evidence="4 5" key="1">
    <citation type="journal article" date="2019" name="ISME J.">
        <title>Genome analyses of uncultured TG2/ZB3 bacteria in 'Margulisbacteria' specifically attached to ectosymbiotic spirochetes of protists in the termite gut.</title>
        <authorList>
            <person name="Utami Y.D."/>
            <person name="Kuwahara H."/>
            <person name="Igai K."/>
            <person name="Murakami T."/>
            <person name="Sugaya K."/>
            <person name="Morikawa T."/>
            <person name="Nagura Y."/>
            <person name="Yuki M."/>
            <person name="Deevong P."/>
            <person name="Inoue T."/>
            <person name="Kihara K."/>
            <person name="Lo N."/>
            <person name="Yamada A."/>
            <person name="Ohkuma M."/>
            <person name="Hongoh Y."/>
        </authorList>
    </citation>
    <scope>NUCLEOTIDE SEQUENCE [LARGE SCALE GENOMIC DNA]</scope>
    <source>
        <strain evidence="4">NkOx7-01</strain>
    </source>
</reference>
<dbReference type="Pfam" id="PF05065">
    <property type="entry name" value="Phage_capsid"/>
    <property type="match status" value="1"/>
</dbReference>
<gene>
    <name evidence="4" type="ORF">NO1_1747</name>
</gene>
<feature type="coiled-coil region" evidence="2">
    <location>
        <begin position="41"/>
        <end position="71"/>
    </location>
</feature>
<dbReference type="InterPro" id="IPR024455">
    <property type="entry name" value="Phage_capsid"/>
</dbReference>
<keyword evidence="2" id="KW-0175">Coiled coil</keyword>
<comment type="caution">
    <text evidence="4">The sequence shown here is derived from an EMBL/GenBank/DDBJ whole genome shotgun (WGS) entry which is preliminary data.</text>
</comment>
<dbReference type="NCBIfam" id="TIGR01554">
    <property type="entry name" value="major_cap_HK97"/>
    <property type="match status" value="1"/>
</dbReference>
<dbReference type="EMBL" id="BGZN01000058">
    <property type="protein sequence ID" value="GBR74599.1"/>
    <property type="molecule type" value="Genomic_DNA"/>
</dbReference>
<comment type="subcellular location">
    <subcellularLocation>
        <location evidence="1">Virion</location>
    </subcellularLocation>
</comment>